<evidence type="ECO:0000313" key="2">
    <source>
        <dbReference type="Proteomes" id="UP000314986"/>
    </source>
</evidence>
<dbReference type="AlphaFoldDB" id="A0A4W3GRS2"/>
<reference evidence="1" key="5">
    <citation type="submission" date="2025-09" db="UniProtKB">
        <authorList>
            <consortium name="Ensembl"/>
        </authorList>
    </citation>
    <scope>IDENTIFICATION</scope>
</reference>
<proteinExistence type="predicted"/>
<accession>A0A4W3GRS2</accession>
<reference evidence="2" key="1">
    <citation type="journal article" date="2006" name="Science">
        <title>Ancient noncoding elements conserved in the human genome.</title>
        <authorList>
            <person name="Venkatesh B."/>
            <person name="Kirkness E.F."/>
            <person name="Loh Y.H."/>
            <person name="Halpern A.L."/>
            <person name="Lee A.P."/>
            <person name="Johnson J."/>
            <person name="Dandona N."/>
            <person name="Viswanathan L.D."/>
            <person name="Tay A."/>
            <person name="Venter J.C."/>
            <person name="Strausberg R.L."/>
            <person name="Brenner S."/>
        </authorList>
    </citation>
    <scope>NUCLEOTIDE SEQUENCE [LARGE SCALE GENOMIC DNA]</scope>
</reference>
<protein>
    <submittedName>
        <fullName evidence="1">Uncharacterized protein</fullName>
    </submittedName>
</protein>
<keyword evidence="2" id="KW-1185">Reference proteome</keyword>
<organism evidence="1 2">
    <name type="scientific">Callorhinchus milii</name>
    <name type="common">Ghost shark</name>
    <dbReference type="NCBI Taxonomy" id="7868"/>
    <lineage>
        <taxon>Eukaryota</taxon>
        <taxon>Metazoa</taxon>
        <taxon>Chordata</taxon>
        <taxon>Craniata</taxon>
        <taxon>Vertebrata</taxon>
        <taxon>Chondrichthyes</taxon>
        <taxon>Holocephali</taxon>
        <taxon>Chimaeriformes</taxon>
        <taxon>Callorhinchidae</taxon>
        <taxon>Callorhinchus</taxon>
    </lineage>
</organism>
<reference evidence="2" key="2">
    <citation type="journal article" date="2007" name="PLoS Biol.">
        <title>Survey sequencing and comparative analysis of the elephant shark (Callorhinchus milii) genome.</title>
        <authorList>
            <person name="Venkatesh B."/>
            <person name="Kirkness E.F."/>
            <person name="Loh Y.H."/>
            <person name="Halpern A.L."/>
            <person name="Lee A.P."/>
            <person name="Johnson J."/>
            <person name="Dandona N."/>
            <person name="Viswanathan L.D."/>
            <person name="Tay A."/>
            <person name="Venter J.C."/>
            <person name="Strausberg R.L."/>
            <person name="Brenner S."/>
        </authorList>
    </citation>
    <scope>NUCLEOTIDE SEQUENCE [LARGE SCALE GENOMIC DNA]</scope>
</reference>
<sequence>MGRVDPSQRLDSLKYVELQHLAKTHGLKANLKVRAGLGLAGLGFAWPGEWQWSPFTLFKRRGERVHKTQSLSLYSKWCQVL</sequence>
<dbReference type="InParanoid" id="A0A4W3GRS2"/>
<reference evidence="1" key="4">
    <citation type="submission" date="2025-08" db="UniProtKB">
        <authorList>
            <consortium name="Ensembl"/>
        </authorList>
    </citation>
    <scope>IDENTIFICATION</scope>
</reference>
<name>A0A4W3GRS2_CALMI</name>
<reference evidence="2" key="3">
    <citation type="journal article" date="2014" name="Nature">
        <title>Elephant shark genome provides unique insights into gnathostome evolution.</title>
        <authorList>
            <consortium name="International Elephant Shark Genome Sequencing Consortium"/>
            <person name="Venkatesh B."/>
            <person name="Lee A.P."/>
            <person name="Ravi V."/>
            <person name="Maurya A.K."/>
            <person name="Lian M.M."/>
            <person name="Swann J.B."/>
            <person name="Ohta Y."/>
            <person name="Flajnik M.F."/>
            <person name="Sutoh Y."/>
            <person name="Kasahara M."/>
            <person name="Hoon S."/>
            <person name="Gangu V."/>
            <person name="Roy S.W."/>
            <person name="Irimia M."/>
            <person name="Korzh V."/>
            <person name="Kondrychyn I."/>
            <person name="Lim Z.W."/>
            <person name="Tay B.H."/>
            <person name="Tohari S."/>
            <person name="Kong K.W."/>
            <person name="Ho S."/>
            <person name="Lorente-Galdos B."/>
            <person name="Quilez J."/>
            <person name="Marques-Bonet T."/>
            <person name="Raney B.J."/>
            <person name="Ingham P.W."/>
            <person name="Tay A."/>
            <person name="Hillier L.W."/>
            <person name="Minx P."/>
            <person name="Boehm T."/>
            <person name="Wilson R.K."/>
            <person name="Brenner S."/>
            <person name="Warren W.C."/>
        </authorList>
    </citation>
    <scope>NUCLEOTIDE SEQUENCE [LARGE SCALE GENOMIC DNA]</scope>
</reference>
<dbReference type="Proteomes" id="UP000314986">
    <property type="component" value="Unassembled WGS sequence"/>
</dbReference>
<evidence type="ECO:0000313" key="1">
    <source>
        <dbReference type="Ensembl" id="ENSCMIP00000000724.1"/>
    </source>
</evidence>
<dbReference type="Ensembl" id="ENSCMIT00000000772.1">
    <property type="protein sequence ID" value="ENSCMIP00000000724.1"/>
    <property type="gene ID" value="ENSCMIG00000000505.1"/>
</dbReference>